<reference evidence="1 2" key="1">
    <citation type="submission" date="2023-11" db="EMBL/GenBank/DDBJ databases">
        <title>MicrobeMod: A computational toolkit for identifying prokaryotic methylation and restriction-modification with nanopore sequencing.</title>
        <authorList>
            <person name="Crits-Christoph A."/>
            <person name="Kang S.C."/>
            <person name="Lee H."/>
            <person name="Ostrov N."/>
        </authorList>
    </citation>
    <scope>NUCLEOTIDE SEQUENCE [LARGE SCALE GENOMIC DNA]</scope>
    <source>
        <strain evidence="1 2">ATCC 25935</strain>
    </source>
</reference>
<proteinExistence type="predicted"/>
<protein>
    <submittedName>
        <fullName evidence="1">Uncharacterized protein</fullName>
    </submittedName>
</protein>
<dbReference type="SUPFAM" id="SSF50969">
    <property type="entry name" value="YVTN repeat-like/Quinoprotein amine dehydrogenase"/>
    <property type="match status" value="1"/>
</dbReference>
<name>A0ABZ0Y2J9_9BURK</name>
<dbReference type="Proteomes" id="UP001326110">
    <property type="component" value="Chromosome"/>
</dbReference>
<gene>
    <name evidence="1" type="ORF">SR858_07975</name>
</gene>
<organism evidence="1 2">
    <name type="scientific">Duganella zoogloeoides</name>
    <dbReference type="NCBI Taxonomy" id="75659"/>
    <lineage>
        <taxon>Bacteria</taxon>
        <taxon>Pseudomonadati</taxon>
        <taxon>Pseudomonadota</taxon>
        <taxon>Betaproteobacteria</taxon>
        <taxon>Burkholderiales</taxon>
        <taxon>Oxalobacteraceae</taxon>
        <taxon>Telluria group</taxon>
        <taxon>Duganella</taxon>
    </lineage>
</organism>
<keyword evidence="2" id="KW-1185">Reference proteome</keyword>
<accession>A0ABZ0Y2J9</accession>
<dbReference type="EMBL" id="CP140152">
    <property type="protein sequence ID" value="WQH06253.1"/>
    <property type="molecule type" value="Genomic_DNA"/>
</dbReference>
<evidence type="ECO:0000313" key="1">
    <source>
        <dbReference type="EMBL" id="WQH06253.1"/>
    </source>
</evidence>
<dbReference type="InterPro" id="IPR011044">
    <property type="entry name" value="Quino_amine_DH_bsu"/>
</dbReference>
<evidence type="ECO:0000313" key="2">
    <source>
        <dbReference type="Proteomes" id="UP001326110"/>
    </source>
</evidence>
<dbReference type="RefSeq" id="WP_154819876.1">
    <property type="nucleotide sequence ID" value="NZ_CP140152.1"/>
</dbReference>
<sequence>MPNGQEADAMRIVLLLVLFMFCDVACAMDETFSNIFLDRKSNARVSLAQGGERRLTTHGRAMRVALSGDRRTAAWLVRETWELDGQRFVSADTLMAYRGDRYRRIKCSPFIRSYWFWNGGKQLAIDCGGLHFAGTLSLYDFATGKLVDSFSEPDIPEAGRPAWSRPTDEY</sequence>
<dbReference type="GeneID" id="43163935"/>